<organism evidence="12">
    <name type="scientific">Capitella teleta</name>
    <name type="common">Polychaete worm</name>
    <dbReference type="NCBI Taxonomy" id="283909"/>
    <lineage>
        <taxon>Eukaryota</taxon>
        <taxon>Metazoa</taxon>
        <taxon>Spiralia</taxon>
        <taxon>Lophotrochozoa</taxon>
        <taxon>Annelida</taxon>
        <taxon>Polychaeta</taxon>
        <taxon>Sedentaria</taxon>
        <taxon>Scolecida</taxon>
        <taxon>Capitellidae</taxon>
        <taxon>Capitella</taxon>
    </lineage>
</organism>
<keyword evidence="6" id="KW-0809">Transit peptide</keyword>
<proteinExistence type="inferred from homology"/>
<reference evidence="12 14" key="2">
    <citation type="journal article" date="2013" name="Nature">
        <title>Insights into bilaterian evolution from three spiralian genomes.</title>
        <authorList>
            <person name="Simakov O."/>
            <person name="Marletaz F."/>
            <person name="Cho S.J."/>
            <person name="Edsinger-Gonzales E."/>
            <person name="Havlak P."/>
            <person name="Hellsten U."/>
            <person name="Kuo D.H."/>
            <person name="Larsson T."/>
            <person name="Lv J."/>
            <person name="Arendt D."/>
            <person name="Savage R."/>
            <person name="Osoegawa K."/>
            <person name="de Jong P."/>
            <person name="Grimwood J."/>
            <person name="Chapman J.A."/>
            <person name="Shapiro H."/>
            <person name="Aerts A."/>
            <person name="Otillar R.P."/>
            <person name="Terry A.Y."/>
            <person name="Boore J.L."/>
            <person name="Grigoriev I.V."/>
            <person name="Lindberg D.R."/>
            <person name="Seaver E.C."/>
            <person name="Weisblat D.A."/>
            <person name="Putnam N.H."/>
            <person name="Rokhsar D.S."/>
        </authorList>
    </citation>
    <scope>NUCLEOTIDE SEQUENCE</scope>
    <source>
        <strain evidence="12 14">I ESC-2004</strain>
    </source>
</reference>
<dbReference type="InterPro" id="IPR002060">
    <property type="entry name" value="Squ/phyt_synthse"/>
</dbReference>
<evidence type="ECO:0000313" key="14">
    <source>
        <dbReference type="Proteomes" id="UP000014760"/>
    </source>
</evidence>
<protein>
    <recommendedName>
        <fullName evidence="11">NADH dehydrogenase (ubiquinone) complex I, assembly factor 6</fullName>
        <ecNumber evidence="3">2.5.1.32</ecNumber>
    </recommendedName>
</protein>
<dbReference type="EC" id="2.5.1.32" evidence="3"/>
<keyword evidence="8" id="KW-0472">Membrane</keyword>
<accession>R7TYT1</accession>
<keyword evidence="5" id="KW-0999">Mitochondrion inner membrane</keyword>
<dbReference type="AlphaFoldDB" id="R7TYT1"/>
<comment type="similarity">
    <text evidence="9">Belongs to the NDUFAF6 family.</text>
</comment>
<dbReference type="OMA" id="MINAREQ"/>
<dbReference type="HOGENOM" id="CLU_037269_6_0_1"/>
<evidence type="ECO:0000256" key="2">
    <source>
        <dbReference type="ARBA" id="ARBA00004273"/>
    </source>
</evidence>
<comment type="subcellular location">
    <subcellularLocation>
        <location evidence="2">Mitochondrion inner membrane</location>
    </subcellularLocation>
</comment>
<evidence type="ECO:0000256" key="6">
    <source>
        <dbReference type="ARBA" id="ARBA00022946"/>
    </source>
</evidence>
<evidence type="ECO:0000256" key="1">
    <source>
        <dbReference type="ARBA" id="ARBA00001805"/>
    </source>
</evidence>
<evidence type="ECO:0000256" key="5">
    <source>
        <dbReference type="ARBA" id="ARBA00022792"/>
    </source>
</evidence>
<evidence type="ECO:0000256" key="3">
    <source>
        <dbReference type="ARBA" id="ARBA00012396"/>
    </source>
</evidence>
<dbReference type="SUPFAM" id="SSF48576">
    <property type="entry name" value="Terpenoid synthases"/>
    <property type="match status" value="1"/>
</dbReference>
<evidence type="ECO:0000313" key="13">
    <source>
        <dbReference type="EnsemblMetazoa" id="CapteP179390"/>
    </source>
</evidence>
<comment type="catalytic activity">
    <reaction evidence="1">
        <text>2 (2E,6E,10E)-geranylgeranyl diphosphate = 15-cis-phytoene + 2 diphosphate</text>
        <dbReference type="Rhea" id="RHEA:34475"/>
        <dbReference type="ChEBI" id="CHEBI:27787"/>
        <dbReference type="ChEBI" id="CHEBI:33019"/>
        <dbReference type="ChEBI" id="CHEBI:58756"/>
        <dbReference type="EC" id="2.5.1.32"/>
    </reaction>
</comment>
<reference evidence="13" key="3">
    <citation type="submission" date="2015-06" db="UniProtKB">
        <authorList>
            <consortium name="EnsemblMetazoa"/>
        </authorList>
    </citation>
    <scope>IDENTIFICATION</scope>
</reference>
<evidence type="ECO:0000256" key="10">
    <source>
        <dbReference type="ARBA" id="ARBA00056665"/>
    </source>
</evidence>
<evidence type="ECO:0000256" key="9">
    <source>
        <dbReference type="ARBA" id="ARBA00038273"/>
    </source>
</evidence>
<dbReference type="GO" id="GO:0016117">
    <property type="term" value="P:carotenoid biosynthetic process"/>
    <property type="evidence" value="ECO:0007669"/>
    <property type="project" value="UniProtKB-KW"/>
</dbReference>
<dbReference type="Pfam" id="PF00494">
    <property type="entry name" value="SQS_PSY"/>
    <property type="match status" value="1"/>
</dbReference>
<dbReference type="PANTHER" id="PTHR31480">
    <property type="entry name" value="BIFUNCTIONAL LYCOPENE CYCLASE/PHYTOENE SYNTHASE"/>
    <property type="match status" value="1"/>
</dbReference>
<evidence type="ECO:0000256" key="11">
    <source>
        <dbReference type="ARBA" id="ARBA00069034"/>
    </source>
</evidence>
<dbReference type="Proteomes" id="UP000014760">
    <property type="component" value="Unassembled WGS sequence"/>
</dbReference>
<sequence length="275" mass="31869">MDAVIFRKFDYENFLASLLMPQSCRTSVFAIRALNIELAQIQDVVSEKQIGLMRLQFWRDALLRIFKGQPPESPIAQQLAKAVERHNLSLHWFMQLLECREMRLDRKGEFSRMKEIEEYADKSVCSLNYLMLECLGVRNVDADHAISHLGKAQGIVTLIRGTVHNLRSNQVSLPMELLLMHNVSQEEVIRGCREQKMKDVIYDLAAFANTHLETARSIADKVPRDALPAFAVSVPTDSYLKALQRADFDIFDGRLQQRNAWLPLLMWKQKYQRKY</sequence>
<dbReference type="EnsemblMetazoa" id="CapteT179390">
    <property type="protein sequence ID" value="CapteP179390"/>
    <property type="gene ID" value="CapteG179390"/>
</dbReference>
<keyword evidence="4" id="KW-0125">Carotenoid biosynthesis</keyword>
<gene>
    <name evidence="12" type="ORF">CAPTEDRAFT_179390</name>
</gene>
<comment type="function">
    <text evidence="10">Involved in the assembly of mitochondrial NADH:ubiquinone oxidoreductase complex (complex I) at early stages. May play a role in the biogenesis of complex I subunit MT-ND1.</text>
</comment>
<keyword evidence="14" id="KW-1185">Reference proteome</keyword>
<evidence type="ECO:0000256" key="4">
    <source>
        <dbReference type="ARBA" id="ARBA00022746"/>
    </source>
</evidence>
<dbReference type="OrthoDB" id="270318at2759"/>
<evidence type="ECO:0000256" key="8">
    <source>
        <dbReference type="ARBA" id="ARBA00023136"/>
    </source>
</evidence>
<dbReference type="STRING" id="283909.R7TYT1"/>
<name>R7TYT1_CAPTE</name>
<reference evidence="14" key="1">
    <citation type="submission" date="2012-12" db="EMBL/GenBank/DDBJ databases">
        <authorList>
            <person name="Hellsten U."/>
            <person name="Grimwood J."/>
            <person name="Chapman J.A."/>
            <person name="Shapiro H."/>
            <person name="Aerts A."/>
            <person name="Otillar R.P."/>
            <person name="Terry A.Y."/>
            <person name="Boore J.L."/>
            <person name="Simakov O."/>
            <person name="Marletaz F."/>
            <person name="Cho S.-J."/>
            <person name="Edsinger-Gonzales E."/>
            <person name="Havlak P."/>
            <person name="Kuo D.-H."/>
            <person name="Larsson T."/>
            <person name="Lv J."/>
            <person name="Arendt D."/>
            <person name="Savage R."/>
            <person name="Osoegawa K."/>
            <person name="de Jong P."/>
            <person name="Lindberg D.R."/>
            <person name="Seaver E.C."/>
            <person name="Weisblat D.A."/>
            <person name="Putnam N.H."/>
            <person name="Grigoriev I.V."/>
            <person name="Rokhsar D.S."/>
        </authorList>
    </citation>
    <scope>NUCLEOTIDE SEQUENCE</scope>
    <source>
        <strain evidence="14">I ESC-2004</strain>
    </source>
</reference>
<dbReference type="FunCoup" id="R7TYT1">
    <property type="interactions" value="1713"/>
</dbReference>
<keyword evidence="7" id="KW-0496">Mitochondrion</keyword>
<evidence type="ECO:0000256" key="7">
    <source>
        <dbReference type="ARBA" id="ARBA00023128"/>
    </source>
</evidence>
<evidence type="ECO:0000313" key="12">
    <source>
        <dbReference type="EMBL" id="ELT96120.1"/>
    </source>
</evidence>
<dbReference type="InterPro" id="IPR008949">
    <property type="entry name" value="Isoprenoid_synthase_dom_sf"/>
</dbReference>
<dbReference type="FunFam" id="1.10.600.10:FF:000013">
    <property type="entry name" value="NADH dehydrogenase (ubiquinone) complex I, assembly factor 6"/>
    <property type="match status" value="1"/>
</dbReference>
<dbReference type="Gene3D" id="1.10.600.10">
    <property type="entry name" value="Farnesyl Diphosphate Synthase"/>
    <property type="match status" value="1"/>
</dbReference>
<dbReference type="GO" id="GO:0005743">
    <property type="term" value="C:mitochondrial inner membrane"/>
    <property type="evidence" value="ECO:0007669"/>
    <property type="project" value="UniProtKB-SubCell"/>
</dbReference>
<dbReference type="EMBL" id="AMQN01011492">
    <property type="status" value="NOT_ANNOTATED_CDS"/>
    <property type="molecule type" value="Genomic_DNA"/>
</dbReference>
<dbReference type="EMBL" id="KB308905">
    <property type="protein sequence ID" value="ELT96120.1"/>
    <property type="molecule type" value="Genomic_DNA"/>
</dbReference>